<keyword evidence="3" id="KW-1185">Reference proteome</keyword>
<evidence type="ECO:0000313" key="3">
    <source>
        <dbReference type="Proteomes" id="UP000574769"/>
    </source>
</evidence>
<evidence type="ECO:0000256" key="1">
    <source>
        <dbReference type="SAM" id="MobiDB-lite"/>
    </source>
</evidence>
<organism evidence="2 3">
    <name type="scientific">Sphingomonas abaci</name>
    <dbReference type="NCBI Taxonomy" id="237611"/>
    <lineage>
        <taxon>Bacteria</taxon>
        <taxon>Pseudomonadati</taxon>
        <taxon>Pseudomonadota</taxon>
        <taxon>Alphaproteobacteria</taxon>
        <taxon>Sphingomonadales</taxon>
        <taxon>Sphingomonadaceae</taxon>
        <taxon>Sphingomonas</taxon>
    </lineage>
</organism>
<proteinExistence type="predicted"/>
<dbReference type="AlphaFoldDB" id="A0A7W7AKZ3"/>
<feature type="compositionally biased region" description="Basic and acidic residues" evidence="1">
    <location>
        <begin position="40"/>
        <end position="58"/>
    </location>
</feature>
<gene>
    <name evidence="2" type="ORF">GGQ96_003119</name>
</gene>
<dbReference type="RefSeq" id="WP_184116357.1">
    <property type="nucleotide sequence ID" value="NZ_JACHNY010000007.1"/>
</dbReference>
<name>A0A7W7AKZ3_9SPHN</name>
<sequence length="58" mass="6227">MTDQQNEADRIAKLNAAGVIPMTAEEILAGTQAGIPRPSFLKDHEDDGTVDVVDPHAR</sequence>
<evidence type="ECO:0000313" key="2">
    <source>
        <dbReference type="EMBL" id="MBB4618969.1"/>
    </source>
</evidence>
<reference evidence="2 3" key="1">
    <citation type="submission" date="2020-08" db="EMBL/GenBank/DDBJ databases">
        <title>Genomic Encyclopedia of Type Strains, Phase IV (KMG-IV): sequencing the most valuable type-strain genomes for metagenomic binning, comparative biology and taxonomic classification.</title>
        <authorList>
            <person name="Goeker M."/>
        </authorList>
    </citation>
    <scope>NUCLEOTIDE SEQUENCE [LARGE SCALE GENOMIC DNA]</scope>
    <source>
        <strain evidence="2 3">DSM 15867</strain>
    </source>
</reference>
<comment type="caution">
    <text evidence="2">The sequence shown here is derived from an EMBL/GenBank/DDBJ whole genome shotgun (WGS) entry which is preliminary data.</text>
</comment>
<protein>
    <submittedName>
        <fullName evidence="2">Uncharacterized protein (UPF0254 family)</fullName>
    </submittedName>
</protein>
<accession>A0A7W7AKZ3</accession>
<dbReference type="Proteomes" id="UP000574769">
    <property type="component" value="Unassembled WGS sequence"/>
</dbReference>
<feature type="region of interest" description="Disordered" evidence="1">
    <location>
        <begin position="35"/>
        <end position="58"/>
    </location>
</feature>
<dbReference type="EMBL" id="JACHNY010000007">
    <property type="protein sequence ID" value="MBB4618969.1"/>
    <property type="molecule type" value="Genomic_DNA"/>
</dbReference>